<sequence length="43" mass="4735">MAVDRTGLKNQPPDMKKPRSRAGLLRLCGACQFVLARYSIASN</sequence>
<reference evidence="1 2" key="1">
    <citation type="submission" date="2015-05" db="EMBL/GenBank/DDBJ databases">
        <authorList>
            <person name="Wang D.B."/>
            <person name="Wang M."/>
        </authorList>
    </citation>
    <scope>NUCLEOTIDE SEQUENCE [LARGE SCALE GENOMIC DNA]</scope>
    <source>
        <strain evidence="1 2">IMCC 12053</strain>
    </source>
</reference>
<name>A0A0N9ZN50_9RHOB</name>
<evidence type="ECO:0000313" key="1">
    <source>
        <dbReference type="EMBL" id="ALI54822.1"/>
    </source>
</evidence>
<evidence type="ECO:0000313" key="2">
    <source>
        <dbReference type="Proteomes" id="UP000064920"/>
    </source>
</evidence>
<gene>
    <name evidence="1" type="ORF">IMCC12053_874</name>
</gene>
<keyword evidence="2" id="KW-1185">Reference proteome</keyword>
<dbReference type="Proteomes" id="UP000064920">
    <property type="component" value="Chromosome"/>
</dbReference>
<proteinExistence type="predicted"/>
<dbReference type="AlphaFoldDB" id="A0A0N9ZN50"/>
<dbReference type="KEGG" id="cmar:IMCC12053_874"/>
<dbReference type="EMBL" id="CP012023">
    <property type="protein sequence ID" value="ALI54822.1"/>
    <property type="molecule type" value="Genomic_DNA"/>
</dbReference>
<organism evidence="1 2">
    <name type="scientific">Celeribacter marinus</name>
    <dbReference type="NCBI Taxonomy" id="1397108"/>
    <lineage>
        <taxon>Bacteria</taxon>
        <taxon>Pseudomonadati</taxon>
        <taxon>Pseudomonadota</taxon>
        <taxon>Alphaproteobacteria</taxon>
        <taxon>Rhodobacterales</taxon>
        <taxon>Roseobacteraceae</taxon>
        <taxon>Celeribacter</taxon>
    </lineage>
</organism>
<protein>
    <submittedName>
        <fullName evidence="1">Uncharacterized protein</fullName>
    </submittedName>
</protein>
<accession>A0A0N9ZN50</accession>